<dbReference type="PANTHER" id="PTHR47328:SF1">
    <property type="entry name" value="RUTC FAMILY PROTEIN YOAB"/>
    <property type="match status" value="1"/>
</dbReference>
<dbReference type="SUPFAM" id="SSF55298">
    <property type="entry name" value="YjgF-like"/>
    <property type="match status" value="1"/>
</dbReference>
<dbReference type="Proteomes" id="UP000248021">
    <property type="component" value="Unassembled WGS sequence"/>
</dbReference>
<accession>A0A2V3TZJ1</accession>
<dbReference type="RefSeq" id="WP_110376898.1">
    <property type="nucleotide sequence ID" value="NZ_JAHBRY010000003.1"/>
</dbReference>
<gene>
    <name evidence="1" type="ORF">C7450_110250</name>
</gene>
<dbReference type="AlphaFoldDB" id="A0A2V3TZJ1"/>
<reference evidence="1 2" key="1">
    <citation type="submission" date="2018-05" db="EMBL/GenBank/DDBJ databases">
        <title>Genomic Encyclopedia of Type Strains, Phase IV (KMG-IV): sequencing the most valuable type-strain genomes for metagenomic binning, comparative biology and taxonomic classification.</title>
        <authorList>
            <person name="Goeker M."/>
        </authorList>
    </citation>
    <scope>NUCLEOTIDE SEQUENCE [LARGE SCALE GENOMIC DNA]</scope>
    <source>
        <strain evidence="1 2">DSM 6462</strain>
    </source>
</reference>
<proteinExistence type="predicted"/>
<dbReference type="Gene3D" id="3.30.1330.40">
    <property type="entry name" value="RutC-like"/>
    <property type="match status" value="1"/>
</dbReference>
<comment type="caution">
    <text evidence="1">The sequence shown here is derived from an EMBL/GenBank/DDBJ whole genome shotgun (WGS) entry which is preliminary data.</text>
</comment>
<organism evidence="1 2">
    <name type="scientific">Chelatococcus asaccharovorans</name>
    <dbReference type="NCBI Taxonomy" id="28210"/>
    <lineage>
        <taxon>Bacteria</taxon>
        <taxon>Pseudomonadati</taxon>
        <taxon>Pseudomonadota</taxon>
        <taxon>Alphaproteobacteria</taxon>
        <taxon>Hyphomicrobiales</taxon>
        <taxon>Chelatococcaceae</taxon>
        <taxon>Chelatococcus</taxon>
    </lineage>
</organism>
<evidence type="ECO:0000313" key="2">
    <source>
        <dbReference type="Proteomes" id="UP000248021"/>
    </source>
</evidence>
<dbReference type="CDD" id="cd06150">
    <property type="entry name" value="YjgF_YER057c_UK114_like_2"/>
    <property type="match status" value="1"/>
</dbReference>
<dbReference type="InterPro" id="IPR035709">
    <property type="entry name" value="YoaB-like"/>
</dbReference>
<dbReference type="EMBL" id="QJJK01000010">
    <property type="protein sequence ID" value="PXW55311.1"/>
    <property type="molecule type" value="Genomic_DNA"/>
</dbReference>
<dbReference type="InterPro" id="IPR035959">
    <property type="entry name" value="RutC-like_sf"/>
</dbReference>
<dbReference type="InterPro" id="IPR006175">
    <property type="entry name" value="YjgF/YER057c/UK114"/>
</dbReference>
<dbReference type="OrthoDB" id="9803101at2"/>
<sequence length="116" mass="12481">MHDIRRIGDNVRMRDCVIHNGTVYLRGLTARGGPTDAAGQARVVLEQLDGLLAKAGTTRDRLLAVTIWLTDMADFDAVNAVYDGWVVPGAQPVRACVQSQLAAPELKIEVQATAAL</sequence>
<protein>
    <submittedName>
        <fullName evidence="1">Enamine deaminase RidA (YjgF/YER057c/UK114 family)</fullName>
    </submittedName>
</protein>
<name>A0A2V3TZJ1_9HYPH</name>
<evidence type="ECO:0000313" key="1">
    <source>
        <dbReference type="EMBL" id="PXW55311.1"/>
    </source>
</evidence>
<keyword evidence="2" id="KW-1185">Reference proteome</keyword>
<dbReference type="Pfam" id="PF01042">
    <property type="entry name" value="Ribonuc_L-PSP"/>
    <property type="match status" value="1"/>
</dbReference>
<dbReference type="PANTHER" id="PTHR47328">
    <property type="match status" value="1"/>
</dbReference>